<evidence type="ECO:0000313" key="8">
    <source>
        <dbReference type="Proteomes" id="UP000264541"/>
    </source>
</evidence>
<dbReference type="OrthoDB" id="128422at2"/>
<feature type="transmembrane region" description="Helical" evidence="6">
    <location>
        <begin position="257"/>
        <end position="279"/>
    </location>
</feature>
<dbReference type="GO" id="GO:0005886">
    <property type="term" value="C:plasma membrane"/>
    <property type="evidence" value="ECO:0007669"/>
    <property type="project" value="UniProtKB-SubCell"/>
</dbReference>
<evidence type="ECO:0000256" key="2">
    <source>
        <dbReference type="ARBA" id="ARBA00022475"/>
    </source>
</evidence>
<feature type="transmembrane region" description="Helical" evidence="6">
    <location>
        <begin position="149"/>
        <end position="167"/>
    </location>
</feature>
<gene>
    <name evidence="7" type="primary">ctaG</name>
    <name evidence="7" type="ORF">D0469_04170</name>
</gene>
<keyword evidence="2" id="KW-1003">Cell membrane</keyword>
<protein>
    <submittedName>
        <fullName evidence="7">Cytochrome c oxidase assembly factor CtaG</fullName>
    </submittedName>
</protein>
<organism evidence="7 8">
    <name type="scientific">Peribacillus saganii</name>
    <dbReference type="NCBI Taxonomy" id="2303992"/>
    <lineage>
        <taxon>Bacteria</taxon>
        <taxon>Bacillati</taxon>
        <taxon>Bacillota</taxon>
        <taxon>Bacilli</taxon>
        <taxon>Bacillales</taxon>
        <taxon>Bacillaceae</taxon>
        <taxon>Peribacillus</taxon>
    </lineage>
</organism>
<keyword evidence="8" id="KW-1185">Reference proteome</keyword>
<feature type="transmembrane region" description="Helical" evidence="6">
    <location>
        <begin position="114"/>
        <end position="137"/>
    </location>
</feature>
<accession>A0A372LSF2</accession>
<evidence type="ECO:0000256" key="4">
    <source>
        <dbReference type="ARBA" id="ARBA00022989"/>
    </source>
</evidence>
<dbReference type="RefSeq" id="WP_117325367.1">
    <property type="nucleotide sequence ID" value="NZ_QVTE01000008.1"/>
</dbReference>
<sequence length="300" mass="33938">MSLDIFGFRAMWSPYFFISLLVISAIFFLAATKYRIKFKDSEPITTKQTVLFIVSVVLLYAVKGSPLDLLGHIMFSAHMTQMAVLYLAIPPLLILAIPKWMWRSFLNIKVIGRVFSFCTIPLISLIVFNGLFSFYHIPLIFDFIKTDMLLHAIYTSILFITVIFMWWPLVNQLPEQETLSGVKKVGYIFGNGILLTPACALIIFADAPMYSTFSDPNAWAQAMELCVPSSALSSLNLSGPEMFNGLPLLEDQQLGGILMKVIQEIVYGTVLGYIFFAWFRKENAEADKMDEALVKFQTVE</sequence>
<evidence type="ECO:0000313" key="7">
    <source>
        <dbReference type="EMBL" id="RFU71141.1"/>
    </source>
</evidence>
<evidence type="ECO:0000256" key="6">
    <source>
        <dbReference type="SAM" id="Phobius"/>
    </source>
</evidence>
<comment type="caution">
    <text evidence="7">The sequence shown here is derived from an EMBL/GenBank/DDBJ whole genome shotgun (WGS) entry which is preliminary data.</text>
</comment>
<dbReference type="InterPro" id="IPR014108">
    <property type="entry name" value="Caa3-assmbl_CtaG"/>
</dbReference>
<comment type="subcellular location">
    <subcellularLocation>
        <location evidence="1">Cell membrane</location>
        <topology evidence="1">Multi-pass membrane protein</topology>
    </subcellularLocation>
</comment>
<keyword evidence="4 6" id="KW-1133">Transmembrane helix</keyword>
<evidence type="ECO:0000256" key="3">
    <source>
        <dbReference type="ARBA" id="ARBA00022692"/>
    </source>
</evidence>
<evidence type="ECO:0000256" key="5">
    <source>
        <dbReference type="ARBA" id="ARBA00023136"/>
    </source>
</evidence>
<dbReference type="NCBIfam" id="TIGR02737">
    <property type="entry name" value="caa3_CtaG"/>
    <property type="match status" value="1"/>
</dbReference>
<proteinExistence type="predicted"/>
<dbReference type="AlphaFoldDB" id="A0A372LSF2"/>
<evidence type="ECO:0000256" key="1">
    <source>
        <dbReference type="ARBA" id="ARBA00004651"/>
    </source>
</evidence>
<keyword evidence="3 6" id="KW-0812">Transmembrane</keyword>
<reference evidence="7 8" key="1">
    <citation type="submission" date="2018-08" db="EMBL/GenBank/DDBJ databases">
        <title>Bacillus chawlae sp. nov., Bacillus glennii sp. nov., and Bacillus saganii sp. nov. Isolated from the Vehicle Assembly Building at Kennedy Space Center where the Viking Spacecraft were Assembled.</title>
        <authorList>
            <person name="Seuylemezian A."/>
            <person name="Vaishampayan P."/>
        </authorList>
    </citation>
    <scope>NUCLEOTIDE SEQUENCE [LARGE SCALE GENOMIC DNA]</scope>
    <source>
        <strain evidence="7 8">V47-23a</strain>
    </source>
</reference>
<feature type="transmembrane region" description="Helical" evidence="6">
    <location>
        <begin position="187"/>
        <end position="205"/>
    </location>
</feature>
<name>A0A372LSF2_9BACI</name>
<dbReference type="InterPro" id="IPR019108">
    <property type="entry name" value="Caa3_assmbl_CtaG-rel"/>
</dbReference>
<feature type="transmembrane region" description="Helical" evidence="6">
    <location>
        <begin position="82"/>
        <end position="102"/>
    </location>
</feature>
<keyword evidence="5 6" id="KW-0472">Membrane</keyword>
<dbReference type="EMBL" id="QVTE01000008">
    <property type="protein sequence ID" value="RFU71141.1"/>
    <property type="molecule type" value="Genomic_DNA"/>
</dbReference>
<dbReference type="Pfam" id="PF09678">
    <property type="entry name" value="Caa3_CtaG"/>
    <property type="match status" value="1"/>
</dbReference>
<feature type="transmembrane region" description="Helical" evidence="6">
    <location>
        <begin position="12"/>
        <end position="32"/>
    </location>
</feature>
<dbReference type="Proteomes" id="UP000264541">
    <property type="component" value="Unassembled WGS sequence"/>
</dbReference>